<evidence type="ECO:0000256" key="7">
    <source>
        <dbReference type="ARBA" id="ARBA00034139"/>
    </source>
</evidence>
<evidence type="ECO:0000256" key="3">
    <source>
        <dbReference type="ARBA" id="ARBA00022737"/>
    </source>
</evidence>
<keyword evidence="6" id="KW-0966">Cell projection</keyword>
<keyword evidence="9" id="KW-1133">Transmembrane helix</keyword>
<dbReference type="SMART" id="SM00028">
    <property type="entry name" value="TPR"/>
    <property type="match status" value="2"/>
</dbReference>
<comment type="caution">
    <text evidence="11">The sequence shown here is derived from an EMBL/GenBank/DDBJ whole genome shotgun (WGS) entry which is preliminary data.</text>
</comment>
<reference evidence="11 12" key="1">
    <citation type="journal article" date="2018" name="Nat. Ecol. Evol.">
        <title>Genomic signatures of mitonuclear coevolution across populations of Tigriopus californicus.</title>
        <authorList>
            <person name="Barreto F.S."/>
            <person name="Watson E.T."/>
            <person name="Lima T.G."/>
            <person name="Willett C.S."/>
            <person name="Edmands S."/>
            <person name="Li W."/>
            <person name="Burton R.S."/>
        </authorList>
    </citation>
    <scope>NUCLEOTIDE SEQUENCE [LARGE SCALE GENOMIC DNA]</scope>
    <source>
        <strain evidence="11 12">San Diego</strain>
    </source>
</reference>
<dbReference type="EMBL" id="VCGU01000002">
    <property type="protein sequence ID" value="TRY79374.1"/>
    <property type="molecule type" value="Genomic_DNA"/>
</dbReference>
<evidence type="ECO:0000256" key="10">
    <source>
        <dbReference type="SAM" id="SignalP"/>
    </source>
</evidence>
<keyword evidence="9" id="KW-0472">Membrane</keyword>
<dbReference type="Gene3D" id="1.25.40.10">
    <property type="entry name" value="Tetratricopeptide repeat domain"/>
    <property type="match status" value="1"/>
</dbReference>
<organism evidence="11 12">
    <name type="scientific">Tigriopus californicus</name>
    <name type="common">Marine copepod</name>
    <dbReference type="NCBI Taxonomy" id="6832"/>
    <lineage>
        <taxon>Eukaryota</taxon>
        <taxon>Metazoa</taxon>
        <taxon>Ecdysozoa</taxon>
        <taxon>Arthropoda</taxon>
        <taxon>Crustacea</taxon>
        <taxon>Multicrustacea</taxon>
        <taxon>Hexanauplia</taxon>
        <taxon>Copepoda</taxon>
        <taxon>Harpacticoida</taxon>
        <taxon>Harpacticidae</taxon>
        <taxon>Tigriopus</taxon>
    </lineage>
</organism>
<comment type="subcellular location">
    <subcellularLocation>
        <location evidence="1">Cytoplasm</location>
        <location evidence="1">Cytoskeleton</location>
        <location evidence="1">Cilium axoneme</location>
    </subcellularLocation>
</comment>
<evidence type="ECO:0000256" key="9">
    <source>
        <dbReference type="SAM" id="Phobius"/>
    </source>
</evidence>
<accession>A0A553PNV9</accession>
<name>A0A553PNV9_TIGCA</name>
<feature type="signal peptide" evidence="10">
    <location>
        <begin position="1"/>
        <end position="20"/>
    </location>
</feature>
<dbReference type="GO" id="GO:0005930">
    <property type="term" value="C:axoneme"/>
    <property type="evidence" value="ECO:0007669"/>
    <property type="project" value="UniProtKB-SubCell"/>
</dbReference>
<keyword evidence="3" id="KW-0677">Repeat</keyword>
<keyword evidence="10" id="KW-0732">Signal</keyword>
<evidence type="ECO:0000313" key="12">
    <source>
        <dbReference type="Proteomes" id="UP000318571"/>
    </source>
</evidence>
<gene>
    <name evidence="11" type="ORF">TCAL_09828</name>
</gene>
<sequence length="468" mass="53485">MTRFISGLLVALVHFMESSALPSTGLLGASRIVPKKEDVFHYYGTRCGHLVRWLWVLMSDKKPSTDNLGVLFLCVVLGIFLVAMIFVNALCYYQEKLLEKREANAMANANASRPERRRTKATSSVDILGFRVKRQNDEEMSCPLLGQITSIPLLEEWILKALEALRSSRRVALALFQQLGNNKMSGGPPVVVNNDSIKEDQERIRQIRKNKLFRRIEADIKERDRKRKPGRPEQYVDRDRIIAVTLGESDIRDTMVRQRMFISKNSNVVYEDEANYKVLIQQAEYELHKGAYGKALSYLHRACGIVPEDTVSLLLRGACYVGIQEFERGIQDVDVVIQFDPSSRAYLVKGDALYHLGDFEHALVYYNRALFKSCTTKEDEAVRFGISRAEKAIDNALGPQAISHFLTMRDLDYLEDLADEIGHTENGQKSRPDKDNSSIQKEAEDAISFLKNRQEFWRQFKPMYSEGI</sequence>
<dbReference type="PANTHER" id="PTHR23040:SF1">
    <property type="entry name" value="OUTER DYNEIN ARM-DOCKING COMPLEX SUBUNIT 4"/>
    <property type="match status" value="1"/>
</dbReference>
<evidence type="ECO:0000256" key="2">
    <source>
        <dbReference type="ARBA" id="ARBA00022490"/>
    </source>
</evidence>
<dbReference type="InterPro" id="IPR019734">
    <property type="entry name" value="TPR_rpt"/>
</dbReference>
<dbReference type="InterPro" id="IPR040111">
    <property type="entry name" value="ODAD4"/>
</dbReference>
<protein>
    <recommendedName>
        <fullName evidence="7">Outer dynein arm-docking complex subunit 4</fullName>
    </recommendedName>
    <alternativeName>
        <fullName evidence="8">Tetratricopeptide repeat protein 25</fullName>
    </alternativeName>
</protein>
<evidence type="ECO:0000256" key="6">
    <source>
        <dbReference type="ARBA" id="ARBA00023273"/>
    </source>
</evidence>
<feature type="chain" id="PRO_5022134410" description="Outer dynein arm-docking complex subunit 4" evidence="10">
    <location>
        <begin position="21"/>
        <end position="468"/>
    </location>
</feature>
<dbReference type="PANTHER" id="PTHR23040">
    <property type="match status" value="1"/>
</dbReference>
<evidence type="ECO:0000256" key="5">
    <source>
        <dbReference type="ARBA" id="ARBA00023212"/>
    </source>
</evidence>
<proteinExistence type="predicted"/>
<dbReference type="STRING" id="6832.A0A553PNV9"/>
<dbReference type="Proteomes" id="UP000318571">
    <property type="component" value="Chromosome 6"/>
</dbReference>
<dbReference type="InterPro" id="IPR011990">
    <property type="entry name" value="TPR-like_helical_dom_sf"/>
</dbReference>
<evidence type="ECO:0000313" key="11">
    <source>
        <dbReference type="EMBL" id="TRY79374.1"/>
    </source>
</evidence>
<feature type="non-terminal residue" evidence="11">
    <location>
        <position position="468"/>
    </location>
</feature>
<keyword evidence="2" id="KW-0963">Cytoplasm</keyword>
<evidence type="ECO:0000256" key="4">
    <source>
        <dbReference type="ARBA" id="ARBA00022803"/>
    </source>
</evidence>
<evidence type="ECO:0000256" key="8">
    <source>
        <dbReference type="ARBA" id="ARBA00034143"/>
    </source>
</evidence>
<dbReference type="SUPFAM" id="SSF48452">
    <property type="entry name" value="TPR-like"/>
    <property type="match status" value="1"/>
</dbReference>
<dbReference type="AlphaFoldDB" id="A0A553PNV9"/>
<keyword evidence="4" id="KW-0802">TPR repeat</keyword>
<feature type="transmembrane region" description="Helical" evidence="9">
    <location>
        <begin position="68"/>
        <end position="93"/>
    </location>
</feature>
<keyword evidence="12" id="KW-1185">Reference proteome</keyword>
<keyword evidence="9" id="KW-0812">Transmembrane</keyword>
<keyword evidence="5" id="KW-0206">Cytoskeleton</keyword>
<evidence type="ECO:0000256" key="1">
    <source>
        <dbReference type="ARBA" id="ARBA00004430"/>
    </source>
</evidence>